<dbReference type="AlphaFoldDB" id="A0A7Z0DID4"/>
<dbReference type="EC" id="4.2.1.17" evidence="3"/>
<dbReference type="Gene3D" id="3.90.226.10">
    <property type="entry name" value="2-enoyl-CoA Hydratase, Chain A, domain 1"/>
    <property type="match status" value="1"/>
</dbReference>
<dbReference type="InterPro" id="IPR029045">
    <property type="entry name" value="ClpP/crotonase-like_dom_sf"/>
</dbReference>
<dbReference type="InterPro" id="IPR001753">
    <property type="entry name" value="Enoyl-CoA_hydra/iso"/>
</dbReference>
<dbReference type="PANTHER" id="PTHR11941:SF54">
    <property type="entry name" value="ENOYL-COA HYDRATASE, MITOCHONDRIAL"/>
    <property type="match status" value="1"/>
</dbReference>
<protein>
    <submittedName>
        <fullName evidence="3">Enoyl-CoA hydratase</fullName>
        <ecNumber evidence="3">4.2.1.17</ecNumber>
    </submittedName>
</protein>
<reference evidence="3 4" key="1">
    <citation type="submission" date="2020-07" db="EMBL/GenBank/DDBJ databases">
        <title>Sequencing the genomes of 1000 actinobacteria strains.</title>
        <authorList>
            <person name="Klenk H.-P."/>
        </authorList>
    </citation>
    <scope>NUCLEOTIDE SEQUENCE [LARGE SCALE GENOMIC DNA]</scope>
    <source>
        <strain evidence="3 4">DSM 26487</strain>
    </source>
</reference>
<dbReference type="PROSITE" id="PS00166">
    <property type="entry name" value="ENOYL_COA_HYDRATASE"/>
    <property type="match status" value="1"/>
</dbReference>
<evidence type="ECO:0000256" key="1">
    <source>
        <dbReference type="ARBA" id="ARBA00005254"/>
    </source>
</evidence>
<keyword evidence="3" id="KW-0456">Lyase</keyword>
<dbReference type="PANTHER" id="PTHR11941">
    <property type="entry name" value="ENOYL-COA HYDRATASE-RELATED"/>
    <property type="match status" value="1"/>
</dbReference>
<evidence type="ECO:0000313" key="4">
    <source>
        <dbReference type="Proteomes" id="UP000564496"/>
    </source>
</evidence>
<dbReference type="Proteomes" id="UP000564496">
    <property type="component" value="Unassembled WGS sequence"/>
</dbReference>
<dbReference type="CDD" id="cd06558">
    <property type="entry name" value="crotonase-like"/>
    <property type="match status" value="1"/>
</dbReference>
<evidence type="ECO:0000256" key="2">
    <source>
        <dbReference type="RuleBase" id="RU003707"/>
    </source>
</evidence>
<organism evidence="3 4">
    <name type="scientific">Nocardioides panzhihuensis</name>
    <dbReference type="NCBI Taxonomy" id="860243"/>
    <lineage>
        <taxon>Bacteria</taxon>
        <taxon>Bacillati</taxon>
        <taxon>Actinomycetota</taxon>
        <taxon>Actinomycetes</taxon>
        <taxon>Propionibacteriales</taxon>
        <taxon>Nocardioidaceae</taxon>
        <taxon>Nocardioides</taxon>
    </lineage>
</organism>
<dbReference type="GO" id="GO:0006635">
    <property type="term" value="P:fatty acid beta-oxidation"/>
    <property type="evidence" value="ECO:0007669"/>
    <property type="project" value="TreeGrafter"/>
</dbReference>
<dbReference type="GO" id="GO:0004300">
    <property type="term" value="F:enoyl-CoA hydratase activity"/>
    <property type="evidence" value="ECO:0007669"/>
    <property type="project" value="UniProtKB-EC"/>
</dbReference>
<gene>
    <name evidence="3" type="ORF">BJ988_000504</name>
</gene>
<name>A0A7Z0DID4_9ACTN</name>
<keyword evidence="4" id="KW-1185">Reference proteome</keyword>
<accession>A0A7Z0DID4</accession>
<proteinExistence type="inferred from homology"/>
<dbReference type="SUPFAM" id="SSF52096">
    <property type="entry name" value="ClpP/crotonase"/>
    <property type="match status" value="1"/>
</dbReference>
<dbReference type="Pfam" id="PF00378">
    <property type="entry name" value="ECH_1"/>
    <property type="match status" value="1"/>
</dbReference>
<comment type="caution">
    <text evidence="3">The sequence shown here is derived from an EMBL/GenBank/DDBJ whole genome shotgun (WGS) entry which is preliminary data.</text>
</comment>
<sequence length="216" mass="23176">MLTGTGKQFSAGADLVDFENHLTHELARSHEPYNARILLPLTQRIANSRLVFLAAVNGAATAGGLDLALACDLRIASERARLGETYINVGMAPGNGGSWFLPRLVGSGVAAELALTGDIVDAQRALEIGLVGRVVPHEELLSVARGLAGRIAAKPWRAIEATKQALQASWQLDLGAAMKASYWTTMSLQHTDDVLEAVRARLEKREPVFNQDIEGD</sequence>
<dbReference type="InterPro" id="IPR018376">
    <property type="entry name" value="Enoyl-CoA_hyd/isom_CS"/>
</dbReference>
<evidence type="ECO:0000313" key="3">
    <source>
        <dbReference type="EMBL" id="NYI75856.1"/>
    </source>
</evidence>
<comment type="similarity">
    <text evidence="1 2">Belongs to the enoyl-CoA hydratase/isomerase family.</text>
</comment>
<dbReference type="EMBL" id="JACBZR010000001">
    <property type="protein sequence ID" value="NYI75856.1"/>
    <property type="molecule type" value="Genomic_DNA"/>
</dbReference>